<proteinExistence type="predicted"/>
<dbReference type="Proteomes" id="UP000014760">
    <property type="component" value="Unassembled WGS sequence"/>
</dbReference>
<evidence type="ECO:0000313" key="2">
    <source>
        <dbReference type="EnsemblMetazoa" id="CapteP214677"/>
    </source>
</evidence>
<reference evidence="3" key="1">
    <citation type="submission" date="2012-12" db="EMBL/GenBank/DDBJ databases">
        <authorList>
            <person name="Hellsten U."/>
            <person name="Grimwood J."/>
            <person name="Chapman J.A."/>
            <person name="Shapiro H."/>
            <person name="Aerts A."/>
            <person name="Otillar R.P."/>
            <person name="Terry A.Y."/>
            <person name="Boore J.L."/>
            <person name="Simakov O."/>
            <person name="Marletaz F."/>
            <person name="Cho S.-J."/>
            <person name="Edsinger-Gonzales E."/>
            <person name="Havlak P."/>
            <person name="Kuo D.-H."/>
            <person name="Larsson T."/>
            <person name="Lv J."/>
            <person name="Arendt D."/>
            <person name="Savage R."/>
            <person name="Osoegawa K."/>
            <person name="de Jong P."/>
            <person name="Lindberg D.R."/>
            <person name="Seaver E.C."/>
            <person name="Weisblat D.A."/>
            <person name="Putnam N.H."/>
            <person name="Grigoriev I.V."/>
            <person name="Rokhsar D.S."/>
        </authorList>
    </citation>
    <scope>NUCLEOTIDE SEQUENCE</scope>
    <source>
        <strain evidence="3">I ESC-2004</strain>
    </source>
</reference>
<reference evidence="2" key="3">
    <citation type="submission" date="2015-06" db="UniProtKB">
        <authorList>
            <consortium name="EnsemblMetazoa"/>
        </authorList>
    </citation>
    <scope>IDENTIFICATION</scope>
</reference>
<name>R7UG45_CAPTE</name>
<reference evidence="1 3" key="2">
    <citation type="journal article" date="2013" name="Nature">
        <title>Insights into bilaterian evolution from three spiralian genomes.</title>
        <authorList>
            <person name="Simakov O."/>
            <person name="Marletaz F."/>
            <person name="Cho S.J."/>
            <person name="Edsinger-Gonzales E."/>
            <person name="Havlak P."/>
            <person name="Hellsten U."/>
            <person name="Kuo D.H."/>
            <person name="Larsson T."/>
            <person name="Lv J."/>
            <person name="Arendt D."/>
            <person name="Savage R."/>
            <person name="Osoegawa K."/>
            <person name="de Jong P."/>
            <person name="Grimwood J."/>
            <person name="Chapman J.A."/>
            <person name="Shapiro H."/>
            <person name="Aerts A."/>
            <person name="Otillar R.P."/>
            <person name="Terry A.Y."/>
            <person name="Boore J.L."/>
            <person name="Grigoriev I.V."/>
            <person name="Lindberg D.R."/>
            <person name="Seaver E.C."/>
            <person name="Weisblat D.A."/>
            <person name="Putnam N.H."/>
            <person name="Rokhsar D.S."/>
        </authorList>
    </citation>
    <scope>NUCLEOTIDE SEQUENCE</scope>
    <source>
        <strain evidence="1 3">I ESC-2004</strain>
    </source>
</reference>
<protein>
    <submittedName>
        <fullName evidence="1 2">Uncharacterized protein</fullName>
    </submittedName>
</protein>
<sequence>MSTFFRWTRVSRTPASRMPYDKFFGGAVALSTENMKQMNPVSQTSSMAGERIGKSYMVKQKDEGNPVNPNRWARERKVVTDNHSLIIYRDIGYEMKHVEYLRNGINSVKYTKHIADLYSLYTRIFVSIGLENKAIQNLIPSNGDFTTLRKVLQKKAINCACKNAHVLKRRRLRGKMSTFWEKLRAIIISKQPQRLHKEKELKKPTSFRTGCSDGLQMSDVG</sequence>
<evidence type="ECO:0000313" key="1">
    <source>
        <dbReference type="EMBL" id="ELU05175.1"/>
    </source>
</evidence>
<evidence type="ECO:0000313" key="3">
    <source>
        <dbReference type="Proteomes" id="UP000014760"/>
    </source>
</evidence>
<organism evidence="1">
    <name type="scientific">Capitella teleta</name>
    <name type="common">Polychaete worm</name>
    <dbReference type="NCBI Taxonomy" id="283909"/>
    <lineage>
        <taxon>Eukaryota</taxon>
        <taxon>Metazoa</taxon>
        <taxon>Spiralia</taxon>
        <taxon>Lophotrochozoa</taxon>
        <taxon>Annelida</taxon>
        <taxon>Polychaeta</taxon>
        <taxon>Sedentaria</taxon>
        <taxon>Scolecida</taxon>
        <taxon>Capitellidae</taxon>
        <taxon>Capitella</taxon>
    </lineage>
</organism>
<dbReference type="HOGENOM" id="CLU_1251698_0_0_1"/>
<dbReference type="EMBL" id="AMQN01001365">
    <property type="status" value="NOT_ANNOTATED_CDS"/>
    <property type="molecule type" value="Genomic_DNA"/>
</dbReference>
<dbReference type="EMBL" id="KB301771">
    <property type="protein sequence ID" value="ELU05175.1"/>
    <property type="molecule type" value="Genomic_DNA"/>
</dbReference>
<accession>R7UG45</accession>
<keyword evidence="3" id="KW-1185">Reference proteome</keyword>
<dbReference type="AlphaFoldDB" id="R7UG45"/>
<dbReference type="EnsemblMetazoa" id="CapteT214677">
    <property type="protein sequence ID" value="CapteP214677"/>
    <property type="gene ID" value="CapteG214677"/>
</dbReference>
<gene>
    <name evidence="1" type="ORF">CAPTEDRAFT_214677</name>
</gene>